<dbReference type="SUPFAM" id="SSF69786">
    <property type="entry name" value="YggU-like"/>
    <property type="match status" value="1"/>
</dbReference>
<dbReference type="GO" id="GO:0005737">
    <property type="term" value="C:cytoplasm"/>
    <property type="evidence" value="ECO:0007669"/>
    <property type="project" value="TreeGrafter"/>
</dbReference>
<dbReference type="RefSeq" id="WP_146519150.1">
    <property type="nucleotide sequence ID" value="NZ_CP151726.1"/>
</dbReference>
<dbReference type="InterPro" id="IPR036591">
    <property type="entry name" value="YggU-like_sf"/>
</dbReference>
<organism evidence="3 4">
    <name type="scientific">Stieleria varia</name>
    <dbReference type="NCBI Taxonomy" id="2528005"/>
    <lineage>
        <taxon>Bacteria</taxon>
        <taxon>Pseudomonadati</taxon>
        <taxon>Planctomycetota</taxon>
        <taxon>Planctomycetia</taxon>
        <taxon>Pirellulales</taxon>
        <taxon>Pirellulaceae</taxon>
        <taxon>Stieleria</taxon>
    </lineage>
</organism>
<dbReference type="AlphaFoldDB" id="A0A5C6B256"/>
<dbReference type="Proteomes" id="UP000320176">
    <property type="component" value="Unassembled WGS sequence"/>
</dbReference>
<accession>A0A5C6B256</accession>
<gene>
    <name evidence="3" type="ORF">Pla52n_17040</name>
</gene>
<sequence length="94" mass="9946">MSLNESITIEVHATPGAKRNLVGGQHDGRLRVSVTAAADKGKANAAIIKLLADALGVSKSSIELISGATNRQKKFRITGASSDMRDKLQNLMQC</sequence>
<protein>
    <recommendedName>
        <fullName evidence="2">UPF0235 protein Pla52n_17040</fullName>
    </recommendedName>
</protein>
<name>A0A5C6B256_9BACT</name>
<dbReference type="NCBIfam" id="TIGR00251">
    <property type="entry name" value="DUF167 family protein"/>
    <property type="match status" value="1"/>
</dbReference>
<proteinExistence type="inferred from homology"/>
<dbReference type="OrthoDB" id="290224at2"/>
<dbReference type="EMBL" id="SJPN01000002">
    <property type="protein sequence ID" value="TWU05988.1"/>
    <property type="molecule type" value="Genomic_DNA"/>
</dbReference>
<keyword evidence="4" id="KW-1185">Reference proteome</keyword>
<dbReference type="PANTHER" id="PTHR13420:SF7">
    <property type="entry name" value="UPF0235 PROTEIN C15ORF40"/>
    <property type="match status" value="1"/>
</dbReference>
<comment type="caution">
    <text evidence="3">The sequence shown here is derived from an EMBL/GenBank/DDBJ whole genome shotgun (WGS) entry which is preliminary data.</text>
</comment>
<evidence type="ECO:0000313" key="3">
    <source>
        <dbReference type="EMBL" id="TWU05988.1"/>
    </source>
</evidence>
<dbReference type="Gene3D" id="3.30.1200.10">
    <property type="entry name" value="YggU-like"/>
    <property type="match status" value="1"/>
</dbReference>
<evidence type="ECO:0000256" key="2">
    <source>
        <dbReference type="HAMAP-Rule" id="MF_00634"/>
    </source>
</evidence>
<dbReference type="Pfam" id="PF02594">
    <property type="entry name" value="DUF167"/>
    <property type="match status" value="1"/>
</dbReference>
<dbReference type="SMART" id="SM01152">
    <property type="entry name" value="DUF167"/>
    <property type="match status" value="1"/>
</dbReference>
<reference evidence="3 4" key="1">
    <citation type="submission" date="2019-02" db="EMBL/GenBank/DDBJ databases">
        <title>Deep-cultivation of Planctomycetes and their phenomic and genomic characterization uncovers novel biology.</title>
        <authorList>
            <person name="Wiegand S."/>
            <person name="Jogler M."/>
            <person name="Boedeker C."/>
            <person name="Pinto D."/>
            <person name="Vollmers J."/>
            <person name="Rivas-Marin E."/>
            <person name="Kohn T."/>
            <person name="Peeters S.H."/>
            <person name="Heuer A."/>
            <person name="Rast P."/>
            <person name="Oberbeckmann S."/>
            <person name="Bunk B."/>
            <person name="Jeske O."/>
            <person name="Meyerdierks A."/>
            <person name="Storesund J.E."/>
            <person name="Kallscheuer N."/>
            <person name="Luecker S."/>
            <person name="Lage O.M."/>
            <person name="Pohl T."/>
            <person name="Merkel B.J."/>
            <person name="Hornburger P."/>
            <person name="Mueller R.-W."/>
            <person name="Bruemmer F."/>
            <person name="Labrenz M."/>
            <person name="Spormann A.M."/>
            <person name="Op Den Camp H."/>
            <person name="Overmann J."/>
            <person name="Amann R."/>
            <person name="Jetten M.S.M."/>
            <person name="Mascher T."/>
            <person name="Medema M.H."/>
            <person name="Devos D.P."/>
            <person name="Kaster A.-K."/>
            <person name="Ovreas L."/>
            <person name="Rohde M."/>
            <person name="Galperin M.Y."/>
            <person name="Jogler C."/>
        </authorList>
    </citation>
    <scope>NUCLEOTIDE SEQUENCE [LARGE SCALE GENOMIC DNA]</scope>
    <source>
        <strain evidence="3 4">Pla52n</strain>
    </source>
</reference>
<dbReference type="InterPro" id="IPR003746">
    <property type="entry name" value="DUF167"/>
</dbReference>
<comment type="similarity">
    <text evidence="1 2">Belongs to the UPF0235 family.</text>
</comment>
<evidence type="ECO:0000256" key="1">
    <source>
        <dbReference type="ARBA" id="ARBA00010364"/>
    </source>
</evidence>
<dbReference type="HAMAP" id="MF_00634">
    <property type="entry name" value="UPF0235"/>
    <property type="match status" value="1"/>
</dbReference>
<evidence type="ECO:0000313" key="4">
    <source>
        <dbReference type="Proteomes" id="UP000320176"/>
    </source>
</evidence>
<dbReference type="PANTHER" id="PTHR13420">
    <property type="entry name" value="UPF0235 PROTEIN C15ORF40"/>
    <property type="match status" value="1"/>
</dbReference>